<organism evidence="1 2">
    <name type="scientific">Legionella quinlivanii</name>
    <dbReference type="NCBI Taxonomy" id="45073"/>
    <lineage>
        <taxon>Bacteria</taxon>
        <taxon>Pseudomonadati</taxon>
        <taxon>Pseudomonadota</taxon>
        <taxon>Gammaproteobacteria</taxon>
        <taxon>Legionellales</taxon>
        <taxon>Legionellaceae</taxon>
        <taxon>Legionella</taxon>
    </lineage>
</organism>
<evidence type="ECO:0000313" key="1">
    <source>
        <dbReference type="EMBL" id="RAP36959.1"/>
    </source>
</evidence>
<protein>
    <submittedName>
        <fullName evidence="1">Uncharacterized protein</fullName>
    </submittedName>
</protein>
<reference evidence="1 2" key="1">
    <citation type="submission" date="2017-02" db="EMBL/GenBank/DDBJ databases">
        <title>Legionella quilivanii strain from human: case report and whole genome sequencing analysis.</title>
        <authorList>
            <person name="Lalancette C."/>
            <person name="Leduc J.-M."/>
            <person name="Levesque S."/>
            <person name="Fournier E."/>
            <person name="Saoud J."/>
            <person name="Faucher S.P."/>
            <person name="Bernard K."/>
            <person name="Martineau C."/>
            <person name="Longtin J."/>
        </authorList>
    </citation>
    <scope>NUCLEOTIDE SEQUENCE [LARGE SCALE GENOMIC DNA]</scope>
    <source>
        <strain evidence="1 2">ID143958</strain>
    </source>
</reference>
<gene>
    <name evidence="1" type="ORF">B1207_05885</name>
</gene>
<sequence length="210" mass="23969">MKITNQPAAFDAFSRHSSAAKPFSLWLNQHSPQVDSYYVEHLDQLQKNDLHFKSNFSKEAYQYPDSDHEANLNTPGELVLSEPKVPSRQMLAATQTEKPPFSRIIYLENDLRELIENYFEQECPGFSFNSFRFDSSTRKENLAPSLSAPSIPKRSLDQFQLFIEDGEVQLAIGLPGEFLSQAKEISRQIRQLISSKGFLLKKLVINGVIQ</sequence>
<dbReference type="EMBL" id="MVJN01000004">
    <property type="protein sequence ID" value="RAP36959.1"/>
    <property type="molecule type" value="Genomic_DNA"/>
</dbReference>
<evidence type="ECO:0000313" key="2">
    <source>
        <dbReference type="Proteomes" id="UP000249458"/>
    </source>
</evidence>
<dbReference type="Proteomes" id="UP000249458">
    <property type="component" value="Unassembled WGS sequence"/>
</dbReference>
<accession>A0A364LK52</accession>
<proteinExistence type="predicted"/>
<name>A0A364LK52_9GAMM</name>
<dbReference type="AlphaFoldDB" id="A0A364LK52"/>
<dbReference type="RefSeq" id="WP_112219070.1">
    <property type="nucleotide sequence ID" value="NZ_MVJN01000004.1"/>
</dbReference>
<comment type="caution">
    <text evidence="1">The sequence shown here is derived from an EMBL/GenBank/DDBJ whole genome shotgun (WGS) entry which is preliminary data.</text>
</comment>